<dbReference type="EMBL" id="CAHIKZ030004977">
    <property type="protein sequence ID" value="CAE1317835.1"/>
    <property type="molecule type" value="Genomic_DNA"/>
</dbReference>
<evidence type="ECO:0000256" key="2">
    <source>
        <dbReference type="SAM" id="Phobius"/>
    </source>
</evidence>
<feature type="compositionally biased region" description="Polar residues" evidence="1">
    <location>
        <begin position="197"/>
        <end position="223"/>
    </location>
</feature>
<dbReference type="AlphaFoldDB" id="A0A812E5U9"/>
<comment type="caution">
    <text evidence="3">The sequence shown here is derived from an EMBL/GenBank/DDBJ whole genome shotgun (WGS) entry which is preliminary data.</text>
</comment>
<keyword evidence="2" id="KW-0812">Transmembrane</keyword>
<keyword evidence="4" id="KW-1185">Reference proteome</keyword>
<keyword evidence="2" id="KW-0472">Membrane</keyword>
<organism evidence="3 4">
    <name type="scientific">Acanthosepion pharaonis</name>
    <name type="common">Pharaoh cuttlefish</name>
    <name type="synonym">Sepia pharaonis</name>
    <dbReference type="NCBI Taxonomy" id="158019"/>
    <lineage>
        <taxon>Eukaryota</taxon>
        <taxon>Metazoa</taxon>
        <taxon>Spiralia</taxon>
        <taxon>Lophotrochozoa</taxon>
        <taxon>Mollusca</taxon>
        <taxon>Cephalopoda</taxon>
        <taxon>Coleoidea</taxon>
        <taxon>Decapodiformes</taxon>
        <taxon>Sepiida</taxon>
        <taxon>Sepiina</taxon>
        <taxon>Sepiidae</taxon>
        <taxon>Acanthosepion</taxon>
    </lineage>
</organism>
<sequence length="294" mass="34027">MSSSCFFHLFRFLFLLFFCLFLPLLVKLPFLLSDRDRHREKLALFNSSTRDKRYLSLFLSLSHPFQTGLFYHPLTIQIYALSYSLYHLLRLQTQALSSTHARSRHKRSFSTFTANYRSRHRHRRPLPPTPAPDIGERARAFYFPIPQKIQAFFFSRFKIHCCSRHKNFLALYRPYHIPALSASFSRRRLPRPPLPRNTGSRAFPPQTQALSPLSPSLSGKHTSALDTSSITLSTTYFGSRHRRSLFLPCTPDTGPQSFCNPLQTSAFSVNLSRHRLSQPHFPSRHSLSRAVSLS</sequence>
<feature type="transmembrane region" description="Helical" evidence="2">
    <location>
        <begin position="12"/>
        <end position="33"/>
    </location>
</feature>
<protein>
    <submittedName>
        <fullName evidence="3">Uncharacterized protein</fullName>
    </submittedName>
</protein>
<proteinExistence type="predicted"/>
<evidence type="ECO:0000313" key="4">
    <source>
        <dbReference type="Proteomes" id="UP000597762"/>
    </source>
</evidence>
<feature type="region of interest" description="Disordered" evidence="1">
    <location>
        <begin position="187"/>
        <end position="223"/>
    </location>
</feature>
<reference evidence="3" key="1">
    <citation type="submission" date="2021-01" db="EMBL/GenBank/DDBJ databases">
        <authorList>
            <person name="Li R."/>
            <person name="Bekaert M."/>
        </authorList>
    </citation>
    <scope>NUCLEOTIDE SEQUENCE</scope>
    <source>
        <strain evidence="3">Farmed</strain>
    </source>
</reference>
<name>A0A812E5U9_ACAPH</name>
<evidence type="ECO:0000256" key="1">
    <source>
        <dbReference type="SAM" id="MobiDB-lite"/>
    </source>
</evidence>
<keyword evidence="2" id="KW-1133">Transmembrane helix</keyword>
<evidence type="ECO:0000313" key="3">
    <source>
        <dbReference type="EMBL" id="CAE1317835.1"/>
    </source>
</evidence>
<dbReference type="Proteomes" id="UP000597762">
    <property type="component" value="Unassembled WGS sequence"/>
</dbReference>
<accession>A0A812E5U9</accession>
<gene>
    <name evidence="3" type="ORF">SPHA_68349</name>
</gene>